<reference evidence="2 3" key="1">
    <citation type="submission" date="2020-08" db="EMBL/GenBank/DDBJ databases">
        <title>Genomic Encyclopedia of Type Strains, Phase IV (KMG-V): Genome sequencing to study the core and pangenomes of soil and plant-associated prokaryotes.</title>
        <authorList>
            <person name="Whitman W."/>
        </authorList>
    </citation>
    <scope>NUCLEOTIDE SEQUENCE [LARGE SCALE GENOMIC DNA]</scope>
    <source>
        <strain evidence="2 3">M2T3</strain>
    </source>
</reference>
<gene>
    <name evidence="2" type="ORF">HDF25_003852</name>
</gene>
<accession>A0A7X0MJN8</accession>
<keyword evidence="2" id="KW-0808">Transferase</keyword>
<sequence>MKIKLIHPLISCICITQGRPLLLLKAIVSFDTQNYPNRELVISYPKQDIETKKLIDSILELSDMRILRIEREENESLGTARNNAIEKCNGDYICLWDDDDWYHARRLAHQYNTMLVNGQFRDASILTRVMLFDATTQKGYLSFPYLWGGSLLCKKEHMLRNPFADSDVAEDAPVIKYLESNKLLHYITDSAYLYLYVYHGKNALSYFHFCYYLKKSEQLDKESTDWIRNLLDVKVEVLPS</sequence>
<evidence type="ECO:0000313" key="2">
    <source>
        <dbReference type="EMBL" id="MBB6501677.1"/>
    </source>
</evidence>
<dbReference type="Pfam" id="PF00535">
    <property type="entry name" value="Glycos_transf_2"/>
    <property type="match status" value="1"/>
</dbReference>
<dbReference type="GO" id="GO:0016758">
    <property type="term" value="F:hexosyltransferase activity"/>
    <property type="evidence" value="ECO:0007669"/>
    <property type="project" value="UniProtKB-ARBA"/>
</dbReference>
<dbReference type="SUPFAM" id="SSF53448">
    <property type="entry name" value="Nucleotide-diphospho-sugar transferases"/>
    <property type="match status" value="1"/>
</dbReference>
<dbReference type="Gene3D" id="3.90.550.10">
    <property type="entry name" value="Spore Coat Polysaccharide Biosynthesis Protein SpsA, Chain A"/>
    <property type="match status" value="1"/>
</dbReference>
<dbReference type="CDD" id="cd00761">
    <property type="entry name" value="Glyco_tranf_GTA_type"/>
    <property type="match status" value="1"/>
</dbReference>
<dbReference type="InterPro" id="IPR029044">
    <property type="entry name" value="Nucleotide-diphossugar_trans"/>
</dbReference>
<comment type="caution">
    <text evidence="2">The sequence shown here is derived from an EMBL/GenBank/DDBJ whole genome shotgun (WGS) entry which is preliminary data.</text>
</comment>
<dbReference type="AlphaFoldDB" id="A0A7X0MJN8"/>
<protein>
    <submittedName>
        <fullName evidence="2">Glycosyltransferase involved in cell wall biosynthesis</fullName>
    </submittedName>
</protein>
<dbReference type="EMBL" id="JACHCC010000010">
    <property type="protein sequence ID" value="MBB6501677.1"/>
    <property type="molecule type" value="Genomic_DNA"/>
</dbReference>
<organism evidence="2 3">
    <name type="scientific">Pedobacter cryoconitis</name>
    <dbReference type="NCBI Taxonomy" id="188932"/>
    <lineage>
        <taxon>Bacteria</taxon>
        <taxon>Pseudomonadati</taxon>
        <taxon>Bacteroidota</taxon>
        <taxon>Sphingobacteriia</taxon>
        <taxon>Sphingobacteriales</taxon>
        <taxon>Sphingobacteriaceae</taxon>
        <taxon>Pedobacter</taxon>
    </lineage>
</organism>
<dbReference type="Proteomes" id="UP000521017">
    <property type="component" value="Unassembled WGS sequence"/>
</dbReference>
<dbReference type="PANTHER" id="PTHR22916:SF3">
    <property type="entry name" value="UDP-GLCNAC:BETAGAL BETA-1,3-N-ACETYLGLUCOSAMINYLTRANSFERASE-LIKE PROTEIN 1"/>
    <property type="match status" value="1"/>
</dbReference>
<dbReference type="InterPro" id="IPR001173">
    <property type="entry name" value="Glyco_trans_2-like"/>
</dbReference>
<feature type="domain" description="Glycosyltransferase 2-like" evidence="1">
    <location>
        <begin position="12"/>
        <end position="118"/>
    </location>
</feature>
<dbReference type="PANTHER" id="PTHR22916">
    <property type="entry name" value="GLYCOSYLTRANSFERASE"/>
    <property type="match status" value="1"/>
</dbReference>
<evidence type="ECO:0000313" key="3">
    <source>
        <dbReference type="Proteomes" id="UP000521017"/>
    </source>
</evidence>
<proteinExistence type="predicted"/>
<evidence type="ECO:0000259" key="1">
    <source>
        <dbReference type="Pfam" id="PF00535"/>
    </source>
</evidence>
<dbReference type="RefSeq" id="WP_184627649.1">
    <property type="nucleotide sequence ID" value="NZ_JACHCC010000010.1"/>
</dbReference>
<name>A0A7X0MJN8_9SPHI</name>